<organism evidence="9 10">
    <name type="scientific">Microbacterium terrae</name>
    <dbReference type="NCBI Taxonomy" id="69369"/>
    <lineage>
        <taxon>Bacteria</taxon>
        <taxon>Bacillati</taxon>
        <taxon>Actinomycetota</taxon>
        <taxon>Actinomycetes</taxon>
        <taxon>Micrococcales</taxon>
        <taxon>Microbacteriaceae</taxon>
        <taxon>Microbacterium</taxon>
    </lineage>
</organism>
<dbReference type="SUPFAM" id="SSF50182">
    <property type="entry name" value="Sm-like ribonucleoproteins"/>
    <property type="match status" value="1"/>
</dbReference>
<evidence type="ECO:0000256" key="6">
    <source>
        <dbReference type="ARBA" id="ARBA00023136"/>
    </source>
</evidence>
<evidence type="ECO:0000256" key="5">
    <source>
        <dbReference type="ARBA" id="ARBA00022989"/>
    </source>
</evidence>
<accession>A0A0M2HLF2</accession>
<proteinExistence type="inferred from homology"/>
<dbReference type="InterPro" id="IPR011014">
    <property type="entry name" value="MscS_channel_TM-2"/>
</dbReference>
<dbReference type="PATRIC" id="fig|92835.4.peg.103"/>
<dbReference type="STRING" id="92835.RS81_00098"/>
<comment type="subcellular location">
    <subcellularLocation>
        <location evidence="1">Cell membrane</location>
        <topology evidence="1">Multi-pass membrane protein</topology>
    </subcellularLocation>
</comment>
<keyword evidence="4 7" id="KW-0812">Transmembrane</keyword>
<evidence type="ECO:0000259" key="8">
    <source>
        <dbReference type="Pfam" id="PF00924"/>
    </source>
</evidence>
<comment type="similarity">
    <text evidence="2">Belongs to the MscS (TC 1.A.23) family.</text>
</comment>
<dbReference type="Pfam" id="PF00924">
    <property type="entry name" value="MS_channel_2nd"/>
    <property type="match status" value="1"/>
</dbReference>
<evidence type="ECO:0000256" key="2">
    <source>
        <dbReference type="ARBA" id="ARBA00008017"/>
    </source>
</evidence>
<evidence type="ECO:0000256" key="4">
    <source>
        <dbReference type="ARBA" id="ARBA00022692"/>
    </source>
</evidence>
<keyword evidence="5 7" id="KW-1133">Transmembrane helix</keyword>
<dbReference type="SUPFAM" id="SSF82689">
    <property type="entry name" value="Mechanosensitive channel protein MscS (YggB), C-terminal domain"/>
    <property type="match status" value="1"/>
</dbReference>
<sequence>MDFSQFFTGTITWWDAALALIALIAGWIGSRIAKRTALRLMRRVPGTTPAAAQVVARAAQYTLLLLGFGIALAFLGANVQPLLAIFLVVGVVAVLVLRGVADNFAAGVLIQTRKPVEVGEEVMVEGIDGERLSGTVTDLNSRSVVVTTFDGRVAHVPNSAFLGSTVMNHTRHGMRRAEVQVRWERTEVLVDTVTDAVTDAVRAVGPVLAEPAPQLLFVAVSPERVRARVQFWFDPTDAVSASSAVVRAIGDLFDERGWQGAVSTDTSQPLVVGPGAV</sequence>
<dbReference type="Proteomes" id="UP000033956">
    <property type="component" value="Unassembled WGS sequence"/>
</dbReference>
<dbReference type="Gene3D" id="1.10.287.1260">
    <property type="match status" value="1"/>
</dbReference>
<dbReference type="OrthoDB" id="5069510at2"/>
<evidence type="ECO:0000256" key="1">
    <source>
        <dbReference type="ARBA" id="ARBA00004651"/>
    </source>
</evidence>
<evidence type="ECO:0000313" key="9">
    <source>
        <dbReference type="EMBL" id="KJL45725.1"/>
    </source>
</evidence>
<name>A0A0M2HLF2_9MICO</name>
<gene>
    <name evidence="9" type="primary">mscS_1</name>
    <name evidence="9" type="ORF">RS81_00098</name>
</gene>
<dbReference type="EMBL" id="JYIZ01000016">
    <property type="protein sequence ID" value="KJL45725.1"/>
    <property type="molecule type" value="Genomic_DNA"/>
</dbReference>
<dbReference type="InterPro" id="IPR045275">
    <property type="entry name" value="MscS_archaea/bacteria_type"/>
</dbReference>
<evidence type="ECO:0000313" key="10">
    <source>
        <dbReference type="Proteomes" id="UP000033956"/>
    </source>
</evidence>
<dbReference type="InterPro" id="IPR010920">
    <property type="entry name" value="LSM_dom_sf"/>
</dbReference>
<dbReference type="RefSeq" id="WP_045274113.1">
    <property type="nucleotide sequence ID" value="NZ_BAAAUP010000006.1"/>
</dbReference>
<protein>
    <submittedName>
        <fullName evidence="9">Small-conductance mechanosensitive channel</fullName>
    </submittedName>
</protein>
<dbReference type="SUPFAM" id="SSF82861">
    <property type="entry name" value="Mechanosensitive channel protein MscS (YggB), transmembrane region"/>
    <property type="match status" value="1"/>
</dbReference>
<comment type="caution">
    <text evidence="9">The sequence shown here is derived from an EMBL/GenBank/DDBJ whole genome shotgun (WGS) entry which is preliminary data.</text>
</comment>
<dbReference type="PANTHER" id="PTHR30221">
    <property type="entry name" value="SMALL-CONDUCTANCE MECHANOSENSITIVE CHANNEL"/>
    <property type="match status" value="1"/>
</dbReference>
<dbReference type="GO" id="GO:0005886">
    <property type="term" value="C:plasma membrane"/>
    <property type="evidence" value="ECO:0007669"/>
    <property type="project" value="UniProtKB-SubCell"/>
</dbReference>
<dbReference type="PANTHER" id="PTHR30221:SF1">
    <property type="entry name" value="SMALL-CONDUCTANCE MECHANOSENSITIVE CHANNEL"/>
    <property type="match status" value="1"/>
</dbReference>
<dbReference type="InterPro" id="IPR011066">
    <property type="entry name" value="MscS_channel_C_sf"/>
</dbReference>
<dbReference type="InterPro" id="IPR023408">
    <property type="entry name" value="MscS_beta-dom_sf"/>
</dbReference>
<dbReference type="AlphaFoldDB" id="A0A0M2HLF2"/>
<keyword evidence="10" id="KW-1185">Reference proteome</keyword>
<feature type="transmembrane region" description="Helical" evidence="7">
    <location>
        <begin position="54"/>
        <end position="76"/>
    </location>
</feature>
<keyword evidence="6 7" id="KW-0472">Membrane</keyword>
<feature type="domain" description="Mechanosensitive ion channel MscS" evidence="8">
    <location>
        <begin position="100"/>
        <end position="171"/>
    </location>
</feature>
<dbReference type="Gene3D" id="3.30.70.100">
    <property type="match status" value="1"/>
</dbReference>
<reference evidence="9 10" key="1">
    <citation type="submission" date="2015-02" db="EMBL/GenBank/DDBJ databases">
        <title>Draft genome sequences of ten Microbacterium spp. with emphasis on heavy metal contaminated environments.</title>
        <authorList>
            <person name="Corretto E."/>
        </authorList>
    </citation>
    <scope>NUCLEOTIDE SEQUENCE [LARGE SCALE GENOMIC DNA]</scope>
    <source>
        <strain evidence="9 10">DSM 12510</strain>
    </source>
</reference>
<keyword evidence="3" id="KW-1003">Cell membrane</keyword>
<feature type="transmembrane region" description="Helical" evidence="7">
    <location>
        <begin position="12"/>
        <end position="33"/>
    </location>
</feature>
<evidence type="ECO:0000256" key="3">
    <source>
        <dbReference type="ARBA" id="ARBA00022475"/>
    </source>
</evidence>
<dbReference type="InterPro" id="IPR006685">
    <property type="entry name" value="MscS_channel_2nd"/>
</dbReference>
<dbReference type="GO" id="GO:0008381">
    <property type="term" value="F:mechanosensitive monoatomic ion channel activity"/>
    <property type="evidence" value="ECO:0007669"/>
    <property type="project" value="InterPro"/>
</dbReference>
<evidence type="ECO:0000256" key="7">
    <source>
        <dbReference type="SAM" id="Phobius"/>
    </source>
</evidence>
<dbReference type="Gene3D" id="2.30.30.60">
    <property type="match status" value="1"/>
</dbReference>
<feature type="transmembrane region" description="Helical" evidence="7">
    <location>
        <begin position="82"/>
        <end position="101"/>
    </location>
</feature>